<proteinExistence type="predicted"/>
<name>A0A7W6BD08_9SPHN</name>
<evidence type="ECO:0000313" key="3">
    <source>
        <dbReference type="Proteomes" id="UP000571950"/>
    </source>
</evidence>
<feature type="signal peptide" evidence="1">
    <location>
        <begin position="1"/>
        <end position="26"/>
    </location>
</feature>
<evidence type="ECO:0000256" key="1">
    <source>
        <dbReference type="SAM" id="SignalP"/>
    </source>
</evidence>
<reference evidence="2 3" key="1">
    <citation type="submission" date="2020-08" db="EMBL/GenBank/DDBJ databases">
        <title>Genomic Encyclopedia of Type Strains, Phase IV (KMG-IV): sequencing the most valuable type-strain genomes for metagenomic binning, comparative biology and taxonomic classification.</title>
        <authorList>
            <person name="Goeker M."/>
        </authorList>
    </citation>
    <scope>NUCLEOTIDE SEQUENCE [LARGE SCALE GENOMIC DNA]</scope>
    <source>
        <strain evidence="2 3">DSM 26189</strain>
    </source>
</reference>
<organism evidence="2 3">
    <name type="scientific">Sphingobium jiangsuense</name>
    <dbReference type="NCBI Taxonomy" id="870476"/>
    <lineage>
        <taxon>Bacteria</taxon>
        <taxon>Pseudomonadati</taxon>
        <taxon>Pseudomonadota</taxon>
        <taxon>Alphaproteobacteria</taxon>
        <taxon>Sphingomonadales</taxon>
        <taxon>Sphingomonadaceae</taxon>
        <taxon>Sphingobium</taxon>
    </lineage>
</organism>
<dbReference type="EMBL" id="JACIDT010000001">
    <property type="protein sequence ID" value="MBB3924635.1"/>
    <property type="molecule type" value="Genomic_DNA"/>
</dbReference>
<gene>
    <name evidence="2" type="ORF">GGR43_000329</name>
</gene>
<protein>
    <submittedName>
        <fullName evidence="2">Putative salt-induced outer membrane protein</fullName>
    </submittedName>
</protein>
<feature type="chain" id="PRO_5030674724" evidence="1">
    <location>
        <begin position="27"/>
        <end position="338"/>
    </location>
</feature>
<comment type="caution">
    <text evidence="2">The sequence shown here is derived from an EMBL/GenBank/DDBJ whole genome shotgun (WGS) entry which is preliminary data.</text>
</comment>
<evidence type="ECO:0000313" key="2">
    <source>
        <dbReference type="EMBL" id="MBB3924635.1"/>
    </source>
</evidence>
<keyword evidence="1" id="KW-0732">Signal</keyword>
<dbReference type="AlphaFoldDB" id="A0A7W6BD08"/>
<sequence length="338" mass="37000">MTGRFLPPVGLALGLAMAASALPAAASLQEPIYPPASTPPAIVPTIPPAEPERERERDKALPLPEAVRRMVIEALESGNSADIATIARYAIRANPDAAEEIQAMVNRHQAHAEEERREEIKHAGMFDLWDGKIELGGFRSTGSTSEFGISTSMGATRKGLKWTHALTANADYREANGETSVERILASYSPTYNFDPRNFAYALIQYERDPIVGFDYRYTGSLGIGYTLISNDKVKLSTTLGPSLRETAYTDDGREAKFGARSSLNFRWAFAPTLSLQQTASAYAESDTASVTALTALDARIVSKLSARLSYNMRYESGSKLTDRAFDTTSKMTLIYDF</sequence>
<dbReference type="RefSeq" id="WP_188070191.1">
    <property type="nucleotide sequence ID" value="NZ_BSPS01000139.1"/>
</dbReference>
<dbReference type="InterPro" id="IPR007433">
    <property type="entry name" value="DUF481"/>
</dbReference>
<accession>A0A7W6BD08</accession>
<dbReference type="Pfam" id="PF04338">
    <property type="entry name" value="DUF481"/>
    <property type="match status" value="1"/>
</dbReference>
<keyword evidence="3" id="KW-1185">Reference proteome</keyword>
<dbReference type="Proteomes" id="UP000571950">
    <property type="component" value="Unassembled WGS sequence"/>
</dbReference>